<keyword evidence="4" id="KW-0282">Flagellum</keyword>
<comment type="subcellular location">
    <subcellularLocation>
        <location evidence="1">Cell projection</location>
        <location evidence="1">Cilium</location>
        <location evidence="1">Flagellum</location>
    </subcellularLocation>
</comment>
<reference evidence="8 9" key="1">
    <citation type="submission" date="2019-03" db="EMBL/GenBank/DDBJ databases">
        <authorList>
            <person name="Gaulin E."/>
            <person name="Dumas B."/>
        </authorList>
    </citation>
    <scope>NUCLEOTIDE SEQUENCE [LARGE SCALE GENOMIC DNA]</scope>
    <source>
        <strain evidence="8">CBS 568.67</strain>
    </source>
</reference>
<keyword evidence="5" id="KW-0969">Cilium</keyword>
<evidence type="ECO:0000256" key="1">
    <source>
        <dbReference type="ARBA" id="ARBA00004230"/>
    </source>
</evidence>
<accession>A0A485KRH0</accession>
<evidence type="ECO:0000313" key="9">
    <source>
        <dbReference type="Proteomes" id="UP000332933"/>
    </source>
</evidence>
<keyword evidence="6" id="KW-0966">Cell projection</keyword>
<dbReference type="Gene3D" id="2.20.110.10">
    <property type="entry name" value="Histone H3 K4-specific methyltransferase SET7/9 N-terminal domain"/>
    <property type="match status" value="1"/>
</dbReference>
<reference evidence="7" key="2">
    <citation type="submission" date="2019-06" db="EMBL/GenBank/DDBJ databases">
        <title>Genomics analysis of Aphanomyces spp. identifies a new class of oomycete effector associated with host adaptation.</title>
        <authorList>
            <person name="Gaulin E."/>
        </authorList>
    </citation>
    <scope>NUCLEOTIDE SEQUENCE</scope>
    <source>
        <strain evidence="7">CBS 578.67</strain>
    </source>
</reference>
<evidence type="ECO:0000256" key="4">
    <source>
        <dbReference type="ARBA" id="ARBA00022846"/>
    </source>
</evidence>
<evidence type="ECO:0000256" key="2">
    <source>
        <dbReference type="ARBA" id="ARBA00016322"/>
    </source>
</evidence>
<dbReference type="InterPro" id="IPR042814">
    <property type="entry name" value="Morn5"/>
</dbReference>
<organism evidence="8 9">
    <name type="scientific">Aphanomyces stellatus</name>
    <dbReference type="NCBI Taxonomy" id="120398"/>
    <lineage>
        <taxon>Eukaryota</taxon>
        <taxon>Sar</taxon>
        <taxon>Stramenopiles</taxon>
        <taxon>Oomycota</taxon>
        <taxon>Saprolegniomycetes</taxon>
        <taxon>Saprolegniales</taxon>
        <taxon>Verrucalvaceae</taxon>
        <taxon>Aphanomyces</taxon>
    </lineage>
</organism>
<dbReference type="EMBL" id="VJMH01005234">
    <property type="protein sequence ID" value="KAF0698527.1"/>
    <property type="molecule type" value="Genomic_DNA"/>
</dbReference>
<gene>
    <name evidence="8" type="primary">Aste57867_10854</name>
    <name evidence="7" type="ORF">As57867_010814</name>
    <name evidence="8" type="ORF">ASTE57867_10854</name>
</gene>
<evidence type="ECO:0000256" key="6">
    <source>
        <dbReference type="ARBA" id="ARBA00023273"/>
    </source>
</evidence>
<dbReference type="PANTHER" id="PTHR46437">
    <property type="entry name" value="MORN REPEAT-CONTAINING PROTEIN 5"/>
    <property type="match status" value="1"/>
</dbReference>
<dbReference type="OrthoDB" id="187215at2759"/>
<dbReference type="Proteomes" id="UP000332933">
    <property type="component" value="Unassembled WGS sequence"/>
</dbReference>
<evidence type="ECO:0000313" key="7">
    <source>
        <dbReference type="EMBL" id="KAF0698527.1"/>
    </source>
</evidence>
<dbReference type="GO" id="GO:0031514">
    <property type="term" value="C:motile cilium"/>
    <property type="evidence" value="ECO:0007669"/>
    <property type="project" value="UniProtKB-SubCell"/>
</dbReference>
<evidence type="ECO:0000256" key="5">
    <source>
        <dbReference type="ARBA" id="ARBA00023069"/>
    </source>
</evidence>
<keyword evidence="9" id="KW-1185">Reference proteome</keyword>
<dbReference type="PANTHER" id="PTHR46437:SF1">
    <property type="entry name" value="MORN REPEAT-CONTAINING PROTEIN 5"/>
    <property type="match status" value="1"/>
</dbReference>
<dbReference type="EMBL" id="CAADRA010005255">
    <property type="protein sequence ID" value="VFT87722.1"/>
    <property type="molecule type" value="Genomic_DNA"/>
</dbReference>
<dbReference type="AlphaFoldDB" id="A0A485KRH0"/>
<name>A0A485KRH0_9STRA</name>
<dbReference type="Pfam" id="PF02493">
    <property type="entry name" value="MORN"/>
    <property type="match status" value="3"/>
</dbReference>
<evidence type="ECO:0000313" key="8">
    <source>
        <dbReference type="EMBL" id="VFT87722.1"/>
    </source>
</evidence>
<dbReference type="SMART" id="SM00698">
    <property type="entry name" value="MORN"/>
    <property type="match status" value="3"/>
</dbReference>
<dbReference type="SUPFAM" id="SSF82185">
    <property type="entry name" value="Histone H3 K4-specific methyltransferase SET7/9 N-terminal domain"/>
    <property type="match status" value="1"/>
</dbReference>
<keyword evidence="3" id="KW-0677">Repeat</keyword>
<protein>
    <recommendedName>
        <fullName evidence="2">MORN repeat-containing protein 5</fullName>
    </recommendedName>
</protein>
<sequence>MEYTQSSYSGPTNFGRLNGSGVYTFGDGSRYEGEFQNGQFHGTGTLFFKEGRFDGTWRDGKRTGGHFTFADGLEFDEPWAYMNEDDRRFHSEKVHHAKLNDRAGGILPAGETAHCDEGLQKSLPMGYYDAGNGMYDELTNTIMPTSTASTSISPREATAEEARWIKAKAAKGFPQKQQRD</sequence>
<proteinExistence type="predicted"/>
<evidence type="ECO:0000256" key="3">
    <source>
        <dbReference type="ARBA" id="ARBA00022737"/>
    </source>
</evidence>
<dbReference type="InterPro" id="IPR003409">
    <property type="entry name" value="MORN"/>
</dbReference>